<name>A0ABV6FBQ5_9BURK</name>
<dbReference type="Pfam" id="PF03705">
    <property type="entry name" value="CheR_N"/>
    <property type="match status" value="1"/>
</dbReference>
<keyword evidence="2" id="KW-0489">Methyltransferase</keyword>
<dbReference type="EMBL" id="JBHLWP010000001">
    <property type="protein sequence ID" value="MFC0250505.1"/>
    <property type="molecule type" value="Genomic_DNA"/>
</dbReference>
<proteinExistence type="predicted"/>
<dbReference type="PANTHER" id="PTHR24422:SF8">
    <property type="entry name" value="CHEMOTAXIS PROTEIN"/>
    <property type="match status" value="1"/>
</dbReference>
<reference evidence="2 3" key="1">
    <citation type="submission" date="2024-09" db="EMBL/GenBank/DDBJ databases">
        <authorList>
            <person name="Sun Q."/>
            <person name="Mori K."/>
        </authorList>
    </citation>
    <scope>NUCLEOTIDE SEQUENCE [LARGE SCALE GENOMIC DNA]</scope>
    <source>
        <strain evidence="2 3">CCM 7792</strain>
    </source>
</reference>
<dbReference type="GO" id="GO:0008168">
    <property type="term" value="F:methyltransferase activity"/>
    <property type="evidence" value="ECO:0007669"/>
    <property type="project" value="UniProtKB-KW"/>
</dbReference>
<sequence>MVALMGELTAWSGVAGFASLQATEELETELLLEALYQRFGVDFRGYARAGLRDKLQAMLRQRGLATLSSLQERVLHEPGVASALVRALAVQKVALFDQPADTRRLRTALGDSLRPTALPKVWLAEPGGVGEAWTLAILLAEEKLYGRTEVFATLGSDELLADLRDATVPLAQLAQAQQGYEESGGLGRLADYFEVSGDQARLLPRLRERITWAQYSLVTDASFNEFHAIVCRRVLPDFGPLLRQRVLRLFRESLSLFGVLGLDRELGPADACVGDYQRLFDDGGWYKRVR</sequence>
<dbReference type="InterPro" id="IPR022641">
    <property type="entry name" value="CheR_N"/>
</dbReference>
<evidence type="ECO:0000259" key="1">
    <source>
        <dbReference type="PROSITE" id="PS50123"/>
    </source>
</evidence>
<dbReference type="InterPro" id="IPR022642">
    <property type="entry name" value="CheR_C"/>
</dbReference>
<dbReference type="Gene3D" id="3.40.50.150">
    <property type="entry name" value="Vaccinia Virus protein VP39"/>
    <property type="match status" value="1"/>
</dbReference>
<dbReference type="Proteomes" id="UP001589773">
    <property type="component" value="Unassembled WGS sequence"/>
</dbReference>
<dbReference type="Pfam" id="PF01739">
    <property type="entry name" value="CheR"/>
    <property type="match status" value="1"/>
</dbReference>
<keyword evidence="2" id="KW-0808">Transferase</keyword>
<comment type="caution">
    <text evidence="2">The sequence shown here is derived from an EMBL/GenBank/DDBJ whole genome shotgun (WGS) entry which is preliminary data.</text>
</comment>
<organism evidence="2 3">
    <name type="scientific">Massilia consociata</name>
    <dbReference type="NCBI Taxonomy" id="760117"/>
    <lineage>
        <taxon>Bacteria</taxon>
        <taxon>Pseudomonadati</taxon>
        <taxon>Pseudomonadota</taxon>
        <taxon>Betaproteobacteria</taxon>
        <taxon>Burkholderiales</taxon>
        <taxon>Oxalobacteraceae</taxon>
        <taxon>Telluria group</taxon>
        <taxon>Massilia</taxon>
    </lineage>
</organism>
<accession>A0ABV6FBQ5</accession>
<dbReference type="InterPro" id="IPR000780">
    <property type="entry name" value="CheR_MeTrfase"/>
</dbReference>
<dbReference type="SUPFAM" id="SSF47757">
    <property type="entry name" value="Chemotaxis receptor methyltransferase CheR, N-terminal domain"/>
    <property type="match status" value="1"/>
</dbReference>
<dbReference type="PROSITE" id="PS50123">
    <property type="entry name" value="CHER"/>
    <property type="match status" value="1"/>
</dbReference>
<dbReference type="GO" id="GO:0032259">
    <property type="term" value="P:methylation"/>
    <property type="evidence" value="ECO:0007669"/>
    <property type="project" value="UniProtKB-KW"/>
</dbReference>
<dbReference type="InterPro" id="IPR050903">
    <property type="entry name" value="Bact_Chemotaxis_MeTrfase"/>
</dbReference>
<evidence type="ECO:0000313" key="3">
    <source>
        <dbReference type="Proteomes" id="UP001589773"/>
    </source>
</evidence>
<dbReference type="PANTHER" id="PTHR24422">
    <property type="entry name" value="CHEMOTAXIS PROTEIN METHYLTRANSFERASE"/>
    <property type="match status" value="1"/>
</dbReference>
<dbReference type="InterPro" id="IPR029063">
    <property type="entry name" value="SAM-dependent_MTases_sf"/>
</dbReference>
<feature type="domain" description="CheR-type methyltransferase" evidence="1">
    <location>
        <begin position="25"/>
        <end position="262"/>
    </location>
</feature>
<dbReference type="SMART" id="SM00138">
    <property type="entry name" value="MeTrc"/>
    <property type="match status" value="1"/>
</dbReference>
<protein>
    <submittedName>
        <fullName evidence="2">CheR family methyltransferase</fullName>
    </submittedName>
</protein>
<dbReference type="SUPFAM" id="SSF53335">
    <property type="entry name" value="S-adenosyl-L-methionine-dependent methyltransferases"/>
    <property type="match status" value="1"/>
</dbReference>
<gene>
    <name evidence="2" type="ORF">ACFFJK_01265</name>
</gene>
<evidence type="ECO:0000313" key="2">
    <source>
        <dbReference type="EMBL" id="MFC0250505.1"/>
    </source>
</evidence>
<keyword evidence="3" id="KW-1185">Reference proteome</keyword>